<organism evidence="1 2">
    <name type="scientific">Streptococcus mitis</name>
    <dbReference type="NCBI Taxonomy" id="28037"/>
    <lineage>
        <taxon>Bacteria</taxon>
        <taxon>Bacillati</taxon>
        <taxon>Bacillota</taxon>
        <taxon>Bacilli</taxon>
        <taxon>Lactobacillales</taxon>
        <taxon>Streptococcaceae</taxon>
        <taxon>Streptococcus</taxon>
        <taxon>Streptococcus mitis group</taxon>
    </lineage>
</organism>
<accession>A0A139RAV7</accession>
<dbReference type="Proteomes" id="UP000070779">
    <property type="component" value="Unassembled WGS sequence"/>
</dbReference>
<name>A0A139RAV7_STRMT</name>
<proteinExistence type="predicted"/>
<protein>
    <submittedName>
        <fullName evidence="1">Uncharacterized protein</fullName>
    </submittedName>
</protein>
<dbReference type="AlphaFoldDB" id="A0A139RAV7"/>
<evidence type="ECO:0000313" key="2">
    <source>
        <dbReference type="Proteomes" id="UP000070779"/>
    </source>
</evidence>
<sequence>MKDKREIIRARKAFRRSLKDEKKFLKKGKKEVKKQKKILLYWMKKHGKKR</sequence>
<gene>
    <name evidence="1" type="ORF">SMIDD22_01120</name>
</gene>
<dbReference type="PATRIC" id="fig|28037.238.peg.1339"/>
<evidence type="ECO:0000313" key="1">
    <source>
        <dbReference type="EMBL" id="KXU11890.1"/>
    </source>
</evidence>
<reference evidence="1 2" key="1">
    <citation type="submission" date="2016-01" db="EMBL/GenBank/DDBJ databases">
        <title>Highly variable Streptococcus oralis are common among viridans streptococci isolated from primates.</title>
        <authorList>
            <person name="Denapaite D."/>
            <person name="Rieger M."/>
            <person name="Koendgen S."/>
            <person name="Brueckner R."/>
            <person name="Ochigava I."/>
            <person name="Kappeler P."/>
            <person name="Maetz-Rensing K."/>
            <person name="Leendertz F."/>
            <person name="Hakenbeck R."/>
        </authorList>
    </citation>
    <scope>NUCLEOTIDE SEQUENCE [LARGE SCALE GENOMIC DNA]</scope>
    <source>
        <strain evidence="1 2">DD22</strain>
    </source>
</reference>
<comment type="caution">
    <text evidence="1">The sequence shown here is derived from an EMBL/GenBank/DDBJ whole genome shotgun (WGS) entry which is preliminary data.</text>
</comment>
<dbReference type="EMBL" id="LQZD01000296">
    <property type="protein sequence ID" value="KXU11890.1"/>
    <property type="molecule type" value="Genomic_DNA"/>
</dbReference>